<dbReference type="InterPro" id="IPR028087">
    <property type="entry name" value="Tad_N"/>
</dbReference>
<name>A0ABP7N712_9MICO</name>
<evidence type="ECO:0000259" key="1">
    <source>
        <dbReference type="Pfam" id="PF13400"/>
    </source>
</evidence>
<evidence type="ECO:0000313" key="2">
    <source>
        <dbReference type="EMBL" id="GAA3937231.1"/>
    </source>
</evidence>
<comment type="caution">
    <text evidence="2">The sequence shown here is derived from an EMBL/GenBank/DDBJ whole genome shotgun (WGS) entry which is preliminary data.</text>
</comment>
<dbReference type="EMBL" id="BAABCP010000001">
    <property type="protein sequence ID" value="GAA3937231.1"/>
    <property type="molecule type" value="Genomic_DNA"/>
</dbReference>
<feature type="domain" description="Putative Flp pilus-assembly TadG-like N-terminal" evidence="1">
    <location>
        <begin position="13"/>
        <end position="59"/>
    </location>
</feature>
<gene>
    <name evidence="2" type="ORF">GCM10022383_14340</name>
</gene>
<keyword evidence="3" id="KW-1185">Reference proteome</keyword>
<dbReference type="Proteomes" id="UP001501591">
    <property type="component" value="Unassembled WGS sequence"/>
</dbReference>
<reference evidence="3" key="1">
    <citation type="journal article" date="2019" name="Int. J. Syst. Evol. Microbiol.">
        <title>The Global Catalogue of Microorganisms (GCM) 10K type strain sequencing project: providing services to taxonomists for standard genome sequencing and annotation.</title>
        <authorList>
            <consortium name="The Broad Institute Genomics Platform"/>
            <consortium name="The Broad Institute Genome Sequencing Center for Infectious Disease"/>
            <person name="Wu L."/>
            <person name="Ma J."/>
        </authorList>
    </citation>
    <scope>NUCLEOTIDE SEQUENCE [LARGE SCALE GENOMIC DNA]</scope>
    <source>
        <strain evidence="3">JCM 17024</strain>
    </source>
</reference>
<protein>
    <recommendedName>
        <fullName evidence="1">Putative Flp pilus-assembly TadG-like N-terminal domain-containing protein</fullName>
    </recommendedName>
</protein>
<dbReference type="RefSeq" id="WP_344818853.1">
    <property type="nucleotide sequence ID" value="NZ_BAABCP010000001.1"/>
</dbReference>
<organism evidence="2 3">
    <name type="scientific">Microbacterium soli</name>
    <dbReference type="NCBI Taxonomy" id="446075"/>
    <lineage>
        <taxon>Bacteria</taxon>
        <taxon>Bacillati</taxon>
        <taxon>Actinomycetota</taxon>
        <taxon>Actinomycetes</taxon>
        <taxon>Micrococcales</taxon>
        <taxon>Microbacteriaceae</taxon>
        <taxon>Microbacterium</taxon>
    </lineage>
</organism>
<sequence length="352" mass="37257">MRRLMRRMRSERGATAVLVAILLLPLMGIMAVAVDVGAMYAERAQLQNAADAGALAAARYCAYHSDCTDAAAQAGARSAAAEVTPGNILGGDPTIEELVFGDNTVRVPTATLGMSHPFAAVLGLSQSDVRAAGTAEWDRSFERATVVPFAVGECAFDASTLDGERQRYDLDWNKYCPGGVPGVFGWLAGDTSSCLKDIGLLQFVSIVEGNGGDCGVTDQDLAQAAAQLGCDLSAFSPGSKNIQKLFYCFVGKTLLVPVYGDNSECPGTAPDGKAYCITKFAAFEMYGLHVDVRGGDVEPGGNKVDYCPSPYAPCDLPNNWGSQAFDGRFISFVTPEDDWILAPPRPIVRLIG</sequence>
<accession>A0ABP7N712</accession>
<evidence type="ECO:0000313" key="3">
    <source>
        <dbReference type="Proteomes" id="UP001501591"/>
    </source>
</evidence>
<dbReference type="Pfam" id="PF13400">
    <property type="entry name" value="Tad"/>
    <property type="match status" value="1"/>
</dbReference>
<proteinExistence type="predicted"/>